<keyword evidence="10" id="KW-1003">Cell membrane</keyword>
<dbReference type="SUPFAM" id="SSF52943">
    <property type="entry name" value="ATP synthase (F1-ATPase), gamma subunit"/>
    <property type="match status" value="1"/>
</dbReference>
<evidence type="ECO:0000256" key="7">
    <source>
        <dbReference type="ARBA" id="ARBA00023136"/>
    </source>
</evidence>
<dbReference type="STRING" id="1798497.A3D71_01630"/>
<dbReference type="EMBL" id="MFLK01000018">
    <property type="protein sequence ID" value="OGG66200.1"/>
    <property type="molecule type" value="Genomic_DNA"/>
</dbReference>
<dbReference type="Proteomes" id="UP000177652">
    <property type="component" value="Unassembled WGS sequence"/>
</dbReference>
<comment type="subcellular location">
    <subcellularLocation>
        <location evidence="10">Cell membrane</location>
        <topology evidence="10">Peripheral membrane protein</topology>
    </subcellularLocation>
    <subcellularLocation>
        <location evidence="2">Membrane</location>
        <topology evidence="2">Peripheral membrane protein</topology>
    </subcellularLocation>
</comment>
<name>A0A1F6DY32_9BACT</name>
<comment type="similarity">
    <text evidence="3 10">Belongs to the ATPase gamma chain family.</text>
</comment>
<dbReference type="PANTHER" id="PTHR11693:SF22">
    <property type="entry name" value="ATP SYNTHASE SUBUNIT GAMMA, MITOCHONDRIAL"/>
    <property type="match status" value="1"/>
</dbReference>
<keyword evidence="7 10" id="KW-0472">Membrane</keyword>
<keyword evidence="6 10" id="KW-0406">Ion transport</keyword>
<organism evidence="11 12">
    <name type="scientific">Candidatus Kaiserbacteria bacterium RIFCSPHIGHO2_02_FULL_55_20</name>
    <dbReference type="NCBI Taxonomy" id="1798497"/>
    <lineage>
        <taxon>Bacteria</taxon>
        <taxon>Candidatus Kaiseribacteriota</taxon>
    </lineage>
</organism>
<dbReference type="GO" id="GO:0005524">
    <property type="term" value="F:ATP binding"/>
    <property type="evidence" value="ECO:0007669"/>
    <property type="project" value="UniProtKB-UniRule"/>
</dbReference>
<evidence type="ECO:0000256" key="8">
    <source>
        <dbReference type="ARBA" id="ARBA00023196"/>
    </source>
</evidence>
<protein>
    <recommendedName>
        <fullName evidence="10">ATP synthase gamma chain</fullName>
    </recommendedName>
    <alternativeName>
        <fullName evidence="10">ATP synthase F1 sector gamma subunit</fullName>
    </alternativeName>
    <alternativeName>
        <fullName evidence="10">F-ATPase gamma subunit</fullName>
    </alternativeName>
</protein>
<reference evidence="11 12" key="1">
    <citation type="journal article" date="2016" name="Nat. Commun.">
        <title>Thousands of microbial genomes shed light on interconnected biogeochemical processes in an aquifer system.</title>
        <authorList>
            <person name="Anantharaman K."/>
            <person name="Brown C.T."/>
            <person name="Hug L.A."/>
            <person name="Sharon I."/>
            <person name="Castelle C.J."/>
            <person name="Probst A.J."/>
            <person name="Thomas B.C."/>
            <person name="Singh A."/>
            <person name="Wilkins M.J."/>
            <person name="Karaoz U."/>
            <person name="Brodie E.L."/>
            <person name="Williams K.H."/>
            <person name="Hubbard S.S."/>
            <person name="Banfield J.F."/>
        </authorList>
    </citation>
    <scope>NUCLEOTIDE SEQUENCE [LARGE SCALE GENOMIC DNA]</scope>
</reference>
<dbReference type="GO" id="GO:0005886">
    <property type="term" value="C:plasma membrane"/>
    <property type="evidence" value="ECO:0007669"/>
    <property type="project" value="UniProtKB-SubCell"/>
</dbReference>
<dbReference type="Gene3D" id="1.10.287.80">
    <property type="entry name" value="ATP synthase, gamma subunit, helix hairpin domain"/>
    <property type="match status" value="2"/>
</dbReference>
<proteinExistence type="inferred from homology"/>
<comment type="function">
    <text evidence="1 10">Produces ATP from ADP in the presence of a proton gradient across the membrane. The gamma chain is believed to be important in regulating ATPase activity and the flow of protons through the CF(0) complex.</text>
</comment>
<dbReference type="Pfam" id="PF00231">
    <property type="entry name" value="ATP-synt"/>
    <property type="match status" value="1"/>
</dbReference>
<evidence type="ECO:0000256" key="6">
    <source>
        <dbReference type="ARBA" id="ARBA00023065"/>
    </source>
</evidence>
<dbReference type="GO" id="GO:0045259">
    <property type="term" value="C:proton-transporting ATP synthase complex"/>
    <property type="evidence" value="ECO:0007669"/>
    <property type="project" value="UniProtKB-KW"/>
</dbReference>
<evidence type="ECO:0000256" key="10">
    <source>
        <dbReference type="HAMAP-Rule" id="MF_00815"/>
    </source>
</evidence>
<dbReference type="Gene3D" id="3.40.1380.10">
    <property type="match status" value="1"/>
</dbReference>
<evidence type="ECO:0000256" key="2">
    <source>
        <dbReference type="ARBA" id="ARBA00004170"/>
    </source>
</evidence>
<dbReference type="HAMAP" id="MF_00815">
    <property type="entry name" value="ATP_synth_gamma_bact"/>
    <property type="match status" value="1"/>
</dbReference>
<dbReference type="GO" id="GO:0046933">
    <property type="term" value="F:proton-transporting ATP synthase activity, rotational mechanism"/>
    <property type="evidence" value="ECO:0007669"/>
    <property type="project" value="UniProtKB-UniRule"/>
</dbReference>
<evidence type="ECO:0000256" key="9">
    <source>
        <dbReference type="ARBA" id="ARBA00023310"/>
    </source>
</evidence>
<comment type="caution">
    <text evidence="11">The sequence shown here is derived from an EMBL/GenBank/DDBJ whole genome shotgun (WGS) entry which is preliminary data.</text>
</comment>
<keyword evidence="4 10" id="KW-0813">Transport</keyword>
<dbReference type="CDD" id="cd12151">
    <property type="entry name" value="F1-ATPase_gamma"/>
    <property type="match status" value="1"/>
</dbReference>
<dbReference type="InterPro" id="IPR035968">
    <property type="entry name" value="ATP_synth_F1_ATPase_gsu"/>
</dbReference>
<dbReference type="PRINTS" id="PR00126">
    <property type="entry name" value="ATPASEGAMMA"/>
</dbReference>
<evidence type="ECO:0000313" key="12">
    <source>
        <dbReference type="Proteomes" id="UP000177652"/>
    </source>
</evidence>
<comment type="subunit">
    <text evidence="10">F-type ATPases have 2 components, CF(1) - the catalytic core - and CF(0) - the membrane proton channel. CF(1) has five subunits: alpha(3), beta(3), gamma(1), delta(1), epsilon(1). CF(0) has three main subunits: a, b and c.</text>
</comment>
<keyword evidence="5 10" id="KW-0375">Hydrogen ion transport</keyword>
<accession>A0A1F6DY32</accession>
<evidence type="ECO:0000313" key="11">
    <source>
        <dbReference type="EMBL" id="OGG66200.1"/>
    </source>
</evidence>
<dbReference type="NCBIfam" id="TIGR01146">
    <property type="entry name" value="ATPsyn_F1gamma"/>
    <property type="match status" value="1"/>
</dbReference>
<sequence>MANLKSIKSKILSYKKTGTVTHAMEAVSAVKMRKSQGRALSTRAYARAALRVLSHIAGSVDVERHPLVHKEPSKNITCIVLVTSDKGLAGSLNAAVIRKVIEFIKEHDLSPQTLEFICLGKRGHEFAQRNGYRVLHHETNITDGVSELEVRDITSRITALQTTGDARKVYMAYTNFLSTFEQEPIMRQILPLRRQILQEIVEGIVPEKGKYAAIARRNGKGGNGEGPVAYTMEPDAATVLAEVLPKLANVAVFHALLETKASEHSARMVAMKSATDKARDMAKGLTRTFNKVRQAAITREVSEITSGIEAMR</sequence>
<evidence type="ECO:0000256" key="3">
    <source>
        <dbReference type="ARBA" id="ARBA00007681"/>
    </source>
</evidence>
<evidence type="ECO:0000256" key="1">
    <source>
        <dbReference type="ARBA" id="ARBA00003456"/>
    </source>
</evidence>
<dbReference type="PANTHER" id="PTHR11693">
    <property type="entry name" value="ATP SYNTHASE GAMMA CHAIN"/>
    <property type="match status" value="1"/>
</dbReference>
<dbReference type="AlphaFoldDB" id="A0A1F6DY32"/>
<evidence type="ECO:0000256" key="4">
    <source>
        <dbReference type="ARBA" id="ARBA00022448"/>
    </source>
</evidence>
<keyword evidence="8 10" id="KW-0139">CF(1)</keyword>
<gene>
    <name evidence="10" type="primary">atpG</name>
    <name evidence="11" type="ORF">A3D71_01630</name>
</gene>
<evidence type="ECO:0000256" key="5">
    <source>
        <dbReference type="ARBA" id="ARBA00022781"/>
    </source>
</evidence>
<keyword evidence="9 10" id="KW-0066">ATP synthesis</keyword>
<dbReference type="InterPro" id="IPR000131">
    <property type="entry name" value="ATP_synth_F1_gsu"/>
</dbReference>
<dbReference type="GO" id="GO:0042777">
    <property type="term" value="P:proton motive force-driven plasma membrane ATP synthesis"/>
    <property type="evidence" value="ECO:0007669"/>
    <property type="project" value="UniProtKB-UniRule"/>
</dbReference>